<organism evidence="13 14">
    <name type="scientific">Sphagnum troendelagicum</name>
    <dbReference type="NCBI Taxonomy" id="128251"/>
    <lineage>
        <taxon>Eukaryota</taxon>
        <taxon>Viridiplantae</taxon>
        <taxon>Streptophyta</taxon>
        <taxon>Embryophyta</taxon>
        <taxon>Bryophyta</taxon>
        <taxon>Sphagnophytina</taxon>
        <taxon>Sphagnopsida</taxon>
        <taxon>Sphagnales</taxon>
        <taxon>Sphagnaceae</taxon>
        <taxon>Sphagnum</taxon>
    </lineage>
</organism>
<dbReference type="PANTHER" id="PTHR23063">
    <property type="entry name" value="PHOSPHOLIPID ACYLTRANSFERASE"/>
    <property type="match status" value="1"/>
</dbReference>
<keyword evidence="3" id="KW-0808">Transferase</keyword>
<comment type="similarity">
    <text evidence="2">Belongs to the 1-acyl-sn-glycerol-3-phosphate acyltransferase family.</text>
</comment>
<dbReference type="PANTHER" id="PTHR23063:SF52">
    <property type="entry name" value="LYSOPHOSPHATIDYLCHOLINE ACYLTRANSFERASE"/>
    <property type="match status" value="1"/>
</dbReference>
<evidence type="ECO:0000256" key="7">
    <source>
        <dbReference type="ARBA" id="ARBA00023098"/>
    </source>
</evidence>
<keyword evidence="6 11" id="KW-1133">Transmembrane helix</keyword>
<dbReference type="Pfam" id="PF01553">
    <property type="entry name" value="Acyltransferase"/>
    <property type="match status" value="1"/>
</dbReference>
<keyword evidence="9" id="KW-0012">Acyltransferase</keyword>
<evidence type="ECO:0000256" key="6">
    <source>
        <dbReference type="ARBA" id="ARBA00022989"/>
    </source>
</evidence>
<dbReference type="SUPFAM" id="SSF47473">
    <property type="entry name" value="EF-hand"/>
    <property type="match status" value="1"/>
</dbReference>
<dbReference type="InterPro" id="IPR002123">
    <property type="entry name" value="Plipid/glycerol_acylTrfase"/>
</dbReference>
<evidence type="ECO:0000256" key="11">
    <source>
        <dbReference type="SAM" id="Phobius"/>
    </source>
</evidence>
<evidence type="ECO:0000259" key="12">
    <source>
        <dbReference type="PROSITE" id="PS50222"/>
    </source>
</evidence>
<dbReference type="InterPro" id="IPR011992">
    <property type="entry name" value="EF-hand-dom_pair"/>
</dbReference>
<dbReference type="Gene3D" id="1.10.238.10">
    <property type="entry name" value="EF-hand"/>
    <property type="match status" value="1"/>
</dbReference>
<dbReference type="SUPFAM" id="SSF69593">
    <property type="entry name" value="Glycerol-3-phosphate (1)-acyltransferase"/>
    <property type="match status" value="1"/>
</dbReference>
<accession>A0ABP0U0L0</accession>
<feature type="domain" description="EF-hand" evidence="12">
    <location>
        <begin position="457"/>
        <end position="492"/>
    </location>
</feature>
<gene>
    <name evidence="13" type="ORF">CSSPTR1EN2_LOCUS9985</name>
</gene>
<evidence type="ECO:0000256" key="8">
    <source>
        <dbReference type="ARBA" id="ARBA00023136"/>
    </source>
</evidence>
<keyword evidence="14" id="KW-1185">Reference proteome</keyword>
<keyword evidence="7" id="KW-0443">Lipid metabolism</keyword>
<sequence>MEAVKHQVGARIPLENNLALHHSVDCSSSEQESGATNNCNRIHDADFKLLPPPSSSIAPLADGFHIDVRPSRDDDPCTSLTETGNLGNEPGAEKLEKTADDQLPDSDKNSSQMQQAIALFDNRITPASSLGWPWSAIDPFKNKTPSIDGLYEWVKMVLLLPLLLLRVLGFLLLVSLTIVYSKATMAGWKQSTKPLPQWRRSLMLIPRMCGRALLFCFGYHWIRRKGRAAAREVAPIVVSNHVSFLDPIFFFYELFPSIVSSQSHDRLPIVGAIIRSMQVIVVDRLSADSRKQAAIEIKVRREMAKALNVPETEHTHGDLMLSVKAQELELPSTTNWMLEMGRIEQLFKLSTKQVKGLLEKFSSMKPTSSGEVSLDRFLEVLDLPRCYFSEQIFHLFDPSGTGFMTFQEFVALSGSIINHEDHEHHVKLAFDACHLDKDGHILYTQLERNLRLSMPSIPNSMVQKWFHKLDFNGNGFITWEEFRVFLEQNPELLPILMVATFHE</sequence>
<evidence type="ECO:0000256" key="10">
    <source>
        <dbReference type="SAM" id="MobiDB-lite"/>
    </source>
</evidence>
<keyword evidence="8 11" id="KW-0472">Membrane</keyword>
<protein>
    <recommendedName>
        <fullName evidence="12">EF-hand domain-containing protein</fullName>
    </recommendedName>
</protein>
<dbReference type="EMBL" id="OZ019909">
    <property type="protein sequence ID" value="CAK9209696.1"/>
    <property type="molecule type" value="Genomic_DNA"/>
</dbReference>
<keyword evidence="4 11" id="KW-0812">Transmembrane</keyword>
<evidence type="ECO:0000313" key="13">
    <source>
        <dbReference type="EMBL" id="CAK9209696.1"/>
    </source>
</evidence>
<feature type="region of interest" description="Disordered" evidence="10">
    <location>
        <begin position="70"/>
        <end position="110"/>
    </location>
</feature>
<feature type="domain" description="EF-hand" evidence="12">
    <location>
        <begin position="390"/>
        <end position="419"/>
    </location>
</feature>
<feature type="compositionally biased region" description="Basic and acidic residues" evidence="10">
    <location>
        <begin position="91"/>
        <end position="108"/>
    </location>
</feature>
<dbReference type="PROSITE" id="PS50222">
    <property type="entry name" value="EF_HAND_2"/>
    <property type="match status" value="2"/>
</dbReference>
<dbReference type="Pfam" id="PF13499">
    <property type="entry name" value="EF-hand_7"/>
    <property type="match status" value="1"/>
</dbReference>
<evidence type="ECO:0000256" key="3">
    <source>
        <dbReference type="ARBA" id="ARBA00022679"/>
    </source>
</evidence>
<dbReference type="InterPro" id="IPR002048">
    <property type="entry name" value="EF_hand_dom"/>
</dbReference>
<name>A0ABP0U0L0_9BRYO</name>
<dbReference type="SMART" id="SM00054">
    <property type="entry name" value="EFh"/>
    <property type="match status" value="2"/>
</dbReference>
<evidence type="ECO:0000256" key="2">
    <source>
        <dbReference type="ARBA" id="ARBA00008655"/>
    </source>
</evidence>
<dbReference type="PROSITE" id="PS00018">
    <property type="entry name" value="EF_HAND_1"/>
    <property type="match status" value="2"/>
</dbReference>
<evidence type="ECO:0000313" key="14">
    <source>
        <dbReference type="Proteomes" id="UP001497512"/>
    </source>
</evidence>
<evidence type="ECO:0000256" key="5">
    <source>
        <dbReference type="ARBA" id="ARBA00022837"/>
    </source>
</evidence>
<dbReference type="Proteomes" id="UP001497512">
    <property type="component" value="Chromosome 17"/>
</dbReference>
<comment type="subcellular location">
    <subcellularLocation>
        <location evidence="1">Membrane</location>
    </subcellularLocation>
</comment>
<keyword evidence="5" id="KW-0106">Calcium</keyword>
<feature type="transmembrane region" description="Helical" evidence="11">
    <location>
        <begin position="157"/>
        <end position="181"/>
    </location>
</feature>
<evidence type="ECO:0000256" key="9">
    <source>
        <dbReference type="ARBA" id="ARBA00023315"/>
    </source>
</evidence>
<evidence type="ECO:0000256" key="4">
    <source>
        <dbReference type="ARBA" id="ARBA00022692"/>
    </source>
</evidence>
<evidence type="ECO:0000256" key="1">
    <source>
        <dbReference type="ARBA" id="ARBA00004370"/>
    </source>
</evidence>
<reference evidence="13" key="1">
    <citation type="submission" date="2024-02" db="EMBL/GenBank/DDBJ databases">
        <authorList>
            <consortium name="ELIXIR-Norway"/>
            <consortium name="Elixir Norway"/>
        </authorList>
    </citation>
    <scope>NUCLEOTIDE SEQUENCE</scope>
</reference>
<proteinExistence type="inferred from homology"/>
<dbReference type="InterPro" id="IPR018247">
    <property type="entry name" value="EF_Hand_1_Ca_BS"/>
</dbReference>